<dbReference type="Proteomes" id="UP000756921">
    <property type="component" value="Unassembled WGS sequence"/>
</dbReference>
<keyword evidence="2" id="KW-1185">Reference proteome</keyword>
<organism evidence="1 2">
    <name type="scientific">Paraphaeosphaeria minitans</name>
    <dbReference type="NCBI Taxonomy" id="565426"/>
    <lineage>
        <taxon>Eukaryota</taxon>
        <taxon>Fungi</taxon>
        <taxon>Dikarya</taxon>
        <taxon>Ascomycota</taxon>
        <taxon>Pezizomycotina</taxon>
        <taxon>Dothideomycetes</taxon>
        <taxon>Pleosporomycetidae</taxon>
        <taxon>Pleosporales</taxon>
        <taxon>Massarineae</taxon>
        <taxon>Didymosphaeriaceae</taxon>
        <taxon>Paraphaeosphaeria</taxon>
    </lineage>
</organism>
<dbReference type="AlphaFoldDB" id="A0A9P6G544"/>
<evidence type="ECO:0000313" key="2">
    <source>
        <dbReference type="Proteomes" id="UP000756921"/>
    </source>
</evidence>
<gene>
    <name evidence="1" type="ORF">PMIN01_13423</name>
</gene>
<name>A0A9P6G544_9PLEO</name>
<comment type="caution">
    <text evidence="1">The sequence shown here is derived from an EMBL/GenBank/DDBJ whole genome shotgun (WGS) entry which is preliminary data.</text>
</comment>
<dbReference type="EMBL" id="WJXW01000019">
    <property type="protein sequence ID" value="KAF9728595.1"/>
    <property type="molecule type" value="Genomic_DNA"/>
</dbReference>
<accession>A0A9P6G544</accession>
<evidence type="ECO:0000313" key="1">
    <source>
        <dbReference type="EMBL" id="KAF9728595.1"/>
    </source>
</evidence>
<proteinExistence type="predicted"/>
<sequence>MKSMSQNSIILSGPRSLDFFMTGIASKRAWQFYVNDCQSRASSFMYTMESLGVVWKSPLELLCSFLLNGSGEMGVSFASFTQMVKDNVWEMVGKFGYKLERQEEHDTSARTIAVSKGKVMVTVLMPGTAAARAYTIPGTMRRGEIQLSITNRANALNMTFLPRVSLRSPPPSYGAWPTELCLMDQFHVEVREDNVVLGPILTTAVTGVYNKLGGWAAFELTHAAMTMSRNLYEKAHPPTFEAALRTALGAVLAAIRKQVETGDPSTCDNRRLASLIGERVYFSGNVQEEGVLLTFWQDKDDYVIALERPRLLRILAAELYSGAFKVGSDGFHGAGEGSLQRKQ</sequence>
<protein>
    <submittedName>
        <fullName evidence="1">Uncharacterized protein</fullName>
    </submittedName>
</protein>
<reference evidence="1" key="1">
    <citation type="journal article" date="2020" name="Mol. Plant Microbe Interact.">
        <title>Genome Sequence of the Biocontrol Agent Coniothyrium minitans strain Conio (IMI 134523).</title>
        <authorList>
            <person name="Patel D."/>
            <person name="Shittu T.A."/>
            <person name="Baroncelli R."/>
            <person name="Muthumeenakshi S."/>
            <person name="Osborne T.H."/>
            <person name="Janganan T.K."/>
            <person name="Sreenivasaprasad S."/>
        </authorList>
    </citation>
    <scope>NUCLEOTIDE SEQUENCE</scope>
    <source>
        <strain evidence="1">Conio</strain>
    </source>
</reference>